<dbReference type="KEGG" id="moz:MoryE10_07130"/>
<dbReference type="AlphaFoldDB" id="A0A8D4VP53"/>
<dbReference type="GO" id="GO:0005737">
    <property type="term" value="C:cytoplasm"/>
    <property type="evidence" value="ECO:0007669"/>
    <property type="project" value="UniProtKB-SubCell"/>
</dbReference>
<dbReference type="RefSeq" id="WP_221048225.1">
    <property type="nucleotide sequence ID" value="NZ_AP019782.1"/>
</dbReference>
<evidence type="ECO:0000256" key="10">
    <source>
        <dbReference type="ARBA" id="ARBA00023163"/>
    </source>
</evidence>
<protein>
    <submittedName>
        <fullName evidence="14">Acetoacetate metabolism regulatory protein AtoC</fullName>
    </submittedName>
</protein>
<accession>A0A8D4VP53</accession>
<feature type="domain" description="Sigma-54 factor interaction" evidence="12">
    <location>
        <begin position="142"/>
        <end position="371"/>
    </location>
</feature>
<evidence type="ECO:0000256" key="5">
    <source>
        <dbReference type="ARBA" id="ARBA00022840"/>
    </source>
</evidence>
<evidence type="ECO:0000256" key="4">
    <source>
        <dbReference type="ARBA" id="ARBA00022741"/>
    </source>
</evidence>
<gene>
    <name evidence="14" type="ORF">MoryE10_07130</name>
</gene>
<evidence type="ECO:0000259" key="12">
    <source>
        <dbReference type="PROSITE" id="PS50045"/>
    </source>
</evidence>
<dbReference type="GO" id="GO:0043565">
    <property type="term" value="F:sequence-specific DNA binding"/>
    <property type="evidence" value="ECO:0007669"/>
    <property type="project" value="InterPro"/>
</dbReference>
<evidence type="ECO:0000256" key="11">
    <source>
        <dbReference type="PROSITE-ProRule" id="PRU00169"/>
    </source>
</evidence>
<keyword evidence="7" id="KW-0805">Transcription regulation</keyword>
<evidence type="ECO:0000313" key="14">
    <source>
        <dbReference type="EMBL" id="BBL70107.1"/>
    </source>
</evidence>
<evidence type="ECO:0000313" key="15">
    <source>
        <dbReference type="Proteomes" id="UP000824988"/>
    </source>
</evidence>
<keyword evidence="8" id="KW-0238">DNA-binding</keyword>
<dbReference type="InterPro" id="IPR058031">
    <property type="entry name" value="AAA_lid_NorR"/>
</dbReference>
<dbReference type="GO" id="GO:0000160">
    <property type="term" value="P:phosphorelay signal transduction system"/>
    <property type="evidence" value="ECO:0007669"/>
    <property type="project" value="UniProtKB-KW"/>
</dbReference>
<organism evidence="14 15">
    <name type="scientific">Methylogaea oryzae</name>
    <dbReference type="NCBI Taxonomy" id="1295382"/>
    <lineage>
        <taxon>Bacteria</taxon>
        <taxon>Pseudomonadati</taxon>
        <taxon>Pseudomonadota</taxon>
        <taxon>Gammaproteobacteria</taxon>
        <taxon>Methylococcales</taxon>
        <taxon>Methylococcaceae</taxon>
        <taxon>Methylogaea</taxon>
    </lineage>
</organism>
<reference evidence="14" key="1">
    <citation type="submission" date="2019-06" db="EMBL/GenBank/DDBJ databases">
        <title>Complete genome sequence of Methylogaea oryzae strain JCM16910.</title>
        <authorList>
            <person name="Asakawa S."/>
        </authorList>
    </citation>
    <scope>NUCLEOTIDE SEQUENCE</scope>
    <source>
        <strain evidence="14">E10</strain>
    </source>
</reference>
<dbReference type="FunFam" id="3.40.50.2300:FF:000018">
    <property type="entry name" value="DNA-binding transcriptional regulator NtrC"/>
    <property type="match status" value="1"/>
</dbReference>
<keyword evidence="6" id="KW-0902">Two-component regulatory system</keyword>
<dbReference type="InterPro" id="IPR001789">
    <property type="entry name" value="Sig_transdc_resp-reg_receiver"/>
</dbReference>
<dbReference type="Pfam" id="PF02954">
    <property type="entry name" value="HTH_8"/>
    <property type="match status" value="1"/>
</dbReference>
<evidence type="ECO:0000256" key="3">
    <source>
        <dbReference type="ARBA" id="ARBA00022553"/>
    </source>
</evidence>
<evidence type="ECO:0000256" key="2">
    <source>
        <dbReference type="ARBA" id="ARBA00022490"/>
    </source>
</evidence>
<comment type="subcellular location">
    <subcellularLocation>
        <location evidence="1">Cytoplasm</location>
    </subcellularLocation>
</comment>
<dbReference type="PANTHER" id="PTHR32071">
    <property type="entry name" value="TRANSCRIPTIONAL REGULATORY PROTEIN"/>
    <property type="match status" value="1"/>
</dbReference>
<evidence type="ECO:0000256" key="8">
    <source>
        <dbReference type="ARBA" id="ARBA00023125"/>
    </source>
</evidence>
<keyword evidence="5" id="KW-0067">ATP-binding</keyword>
<dbReference type="InterPro" id="IPR003593">
    <property type="entry name" value="AAA+_ATPase"/>
</dbReference>
<dbReference type="PROSITE" id="PS50045">
    <property type="entry name" value="SIGMA54_INTERACT_4"/>
    <property type="match status" value="1"/>
</dbReference>
<feature type="domain" description="Response regulatory" evidence="13">
    <location>
        <begin position="5"/>
        <end position="119"/>
    </location>
</feature>
<keyword evidence="9" id="KW-0010">Activator</keyword>
<proteinExistence type="predicted"/>
<dbReference type="SMART" id="SM00382">
    <property type="entry name" value="AAA"/>
    <property type="match status" value="1"/>
</dbReference>
<dbReference type="Proteomes" id="UP000824988">
    <property type="component" value="Chromosome"/>
</dbReference>
<dbReference type="InterPro" id="IPR002197">
    <property type="entry name" value="HTH_Fis"/>
</dbReference>
<dbReference type="PROSITE" id="PS50110">
    <property type="entry name" value="RESPONSE_REGULATORY"/>
    <property type="match status" value="1"/>
</dbReference>
<keyword evidence="10" id="KW-0804">Transcription</keyword>
<dbReference type="Pfam" id="PF25601">
    <property type="entry name" value="AAA_lid_14"/>
    <property type="match status" value="1"/>
</dbReference>
<name>A0A8D4VP53_9GAMM</name>
<sequence length="458" mass="50342">MPDKTVLIVDDEPKMQRVLEIMLKQMGHRPLLAGNGLEALEQIEAHAVDLVVSDLQMPQMNGLQLLEALRGQDSDLPFIMITAYGTVESAVEAMKHGACDYIIRPFDVEQVELSITRALELGRVQRENRFLKSEVSKGWGEFVGQSAAMRQVYEHIGQVARGKTNVLLVGETGTGKELAARAIHQASPRKDALFVPINCAAIPADILESELFGHTKGAFTGAVKDRMGKFELAGGGTIFLDEITEMPMPLQAKLLRVLQEGVVERLGSNRPMEVDVRVIAATNRNPREAIADGKLREDLYYRIQVFTVELPPLRQRLEDIPSLAGHFLDKHSAKLGYPVPDIAPAALACLQRYPWPGNVRELENVMERAVVLSGGEHVDVRHLPLEIAEHAPYAAGGNAAPAPADPAGLALDPAVEALEREFIGRALEQTGGNKTRAARLLEISERTLWYKLKKYGLS</sequence>
<evidence type="ECO:0000256" key="7">
    <source>
        <dbReference type="ARBA" id="ARBA00023015"/>
    </source>
</evidence>
<dbReference type="Pfam" id="PF00158">
    <property type="entry name" value="Sigma54_activat"/>
    <property type="match status" value="1"/>
</dbReference>
<dbReference type="GO" id="GO:0006355">
    <property type="term" value="P:regulation of DNA-templated transcription"/>
    <property type="evidence" value="ECO:0007669"/>
    <property type="project" value="InterPro"/>
</dbReference>
<dbReference type="FunFam" id="3.40.50.300:FF:000006">
    <property type="entry name" value="DNA-binding transcriptional regulator NtrC"/>
    <property type="match status" value="1"/>
</dbReference>
<dbReference type="CDD" id="cd00009">
    <property type="entry name" value="AAA"/>
    <property type="match status" value="1"/>
</dbReference>
<dbReference type="EMBL" id="AP019782">
    <property type="protein sequence ID" value="BBL70107.1"/>
    <property type="molecule type" value="Genomic_DNA"/>
</dbReference>
<dbReference type="Pfam" id="PF00072">
    <property type="entry name" value="Response_reg"/>
    <property type="match status" value="1"/>
</dbReference>
<evidence type="ECO:0000259" key="13">
    <source>
        <dbReference type="PROSITE" id="PS50110"/>
    </source>
</evidence>
<evidence type="ECO:0000256" key="9">
    <source>
        <dbReference type="ARBA" id="ARBA00023159"/>
    </source>
</evidence>
<keyword evidence="3 11" id="KW-0597">Phosphoprotein</keyword>
<keyword evidence="4" id="KW-0547">Nucleotide-binding</keyword>
<keyword evidence="2" id="KW-0963">Cytoplasm</keyword>
<feature type="modified residue" description="4-aspartylphosphate" evidence="11">
    <location>
        <position position="54"/>
    </location>
</feature>
<dbReference type="PROSITE" id="PS00688">
    <property type="entry name" value="SIGMA54_INTERACT_3"/>
    <property type="match status" value="1"/>
</dbReference>
<keyword evidence="15" id="KW-1185">Reference proteome</keyword>
<dbReference type="SMART" id="SM00448">
    <property type="entry name" value="REC"/>
    <property type="match status" value="1"/>
</dbReference>
<evidence type="ECO:0000256" key="1">
    <source>
        <dbReference type="ARBA" id="ARBA00004496"/>
    </source>
</evidence>
<evidence type="ECO:0000256" key="6">
    <source>
        <dbReference type="ARBA" id="ARBA00023012"/>
    </source>
</evidence>
<dbReference type="GO" id="GO:0005524">
    <property type="term" value="F:ATP binding"/>
    <property type="evidence" value="ECO:0007669"/>
    <property type="project" value="UniProtKB-KW"/>
</dbReference>
<dbReference type="FunFam" id="1.10.8.60:FF:000014">
    <property type="entry name" value="DNA-binding transcriptional regulator NtrC"/>
    <property type="match status" value="1"/>
</dbReference>
<dbReference type="InterPro" id="IPR025944">
    <property type="entry name" value="Sigma_54_int_dom_CS"/>
</dbReference>
<dbReference type="InterPro" id="IPR002078">
    <property type="entry name" value="Sigma_54_int"/>
</dbReference>